<proteinExistence type="predicted"/>
<evidence type="ECO:0000313" key="1">
    <source>
        <dbReference type="EMBL" id="SDH21592.1"/>
    </source>
</evidence>
<sequence>MPKAADPATARKTPREFRYLPASQCAAVPYLYSMLELPITVRIPSDEEIDYRPDIDEILFKRRKAKIVEGYSLTLNENPRLPYRFQAMINIDNSRLWALFQALAATLPDKVSCVYGIYEEDAVTTPLLQKQFILKELEKYREELTQDCLLEAGLLFRVKDILLELNISESKYIRYWGAELERFRLLMQSFHLTQVEGLEFIDEYPKIVTPLRELVRTAKAPETVLYYLDQAFHIDRTAPDPFFD</sequence>
<dbReference type="OrthoDB" id="645580at2"/>
<evidence type="ECO:0000313" key="2">
    <source>
        <dbReference type="Proteomes" id="UP000199045"/>
    </source>
</evidence>
<dbReference type="EMBL" id="FNBN01000009">
    <property type="protein sequence ID" value="SDH21592.1"/>
    <property type="molecule type" value="Genomic_DNA"/>
</dbReference>
<protein>
    <submittedName>
        <fullName evidence="1">Uncharacterized protein</fullName>
    </submittedName>
</protein>
<dbReference type="RefSeq" id="WP_089837211.1">
    <property type="nucleotide sequence ID" value="NZ_FNBN01000009.1"/>
</dbReference>
<dbReference type="Proteomes" id="UP000199045">
    <property type="component" value="Unassembled WGS sequence"/>
</dbReference>
<dbReference type="AlphaFoldDB" id="A0A1G8AKP7"/>
<gene>
    <name evidence="1" type="ORF">SAMN04488121_109302</name>
</gene>
<reference evidence="1 2" key="1">
    <citation type="submission" date="2016-10" db="EMBL/GenBank/DDBJ databases">
        <authorList>
            <person name="de Groot N.N."/>
        </authorList>
    </citation>
    <scope>NUCLEOTIDE SEQUENCE [LARGE SCALE GENOMIC DNA]</scope>
    <source>
        <strain evidence="1 2">DSM 527</strain>
    </source>
</reference>
<name>A0A1G8AKP7_CHIFI</name>
<accession>A0A1G8AKP7</accession>
<organism evidence="1 2">
    <name type="scientific">Chitinophaga filiformis</name>
    <name type="common">Myxococcus filiformis</name>
    <name type="synonym">Flexibacter filiformis</name>
    <dbReference type="NCBI Taxonomy" id="104663"/>
    <lineage>
        <taxon>Bacteria</taxon>
        <taxon>Pseudomonadati</taxon>
        <taxon>Bacteroidota</taxon>
        <taxon>Chitinophagia</taxon>
        <taxon>Chitinophagales</taxon>
        <taxon>Chitinophagaceae</taxon>
        <taxon>Chitinophaga</taxon>
    </lineage>
</organism>